<feature type="region of interest" description="Disordered" evidence="1">
    <location>
        <begin position="221"/>
        <end position="247"/>
    </location>
</feature>
<dbReference type="EMBL" id="LELK01000001">
    <property type="protein sequence ID" value="KMM38862.1"/>
    <property type="molecule type" value="Genomic_DNA"/>
</dbReference>
<dbReference type="Proteomes" id="UP000035996">
    <property type="component" value="Unassembled WGS sequence"/>
</dbReference>
<evidence type="ECO:0000313" key="3">
    <source>
        <dbReference type="Proteomes" id="UP000035996"/>
    </source>
</evidence>
<keyword evidence="3" id="KW-1185">Reference proteome</keyword>
<name>A0A0J6FWV9_9BACL</name>
<evidence type="ECO:0000313" key="2">
    <source>
        <dbReference type="EMBL" id="KMM38862.1"/>
    </source>
</evidence>
<sequence>MSAIYWKGVKISTINKDESKMLQTLSPYWGLLFEPTNGELREGLAHYNVSISGITTANYNRLHHALEHTGLDLQNESSQAADLHVTIQSDHAISYPISITINNTTYNLRQPSTKNRELHSMIYDGIWLPAKGSSIVIRFHPNSKRDSDKWISYLLIQAFLRKSLKPLYKVSLTDYRKIAAKTIQQINPVFAQNQAIQKVPNSEWPELAHVPAHLQEDVPVSTKPKEENTIQPFQPKEDNSDTLAFNPFKFQNKSNRTSVINPFKGR</sequence>
<dbReference type="AlphaFoldDB" id="A0A0J6FWV9"/>
<protein>
    <submittedName>
        <fullName evidence="2">Uncharacterized protein</fullName>
    </submittedName>
</protein>
<comment type="caution">
    <text evidence="2">The sequence shown here is derived from an EMBL/GenBank/DDBJ whole genome shotgun (WGS) entry which is preliminary data.</text>
</comment>
<proteinExistence type="predicted"/>
<dbReference type="RefSeq" id="WP_048310005.1">
    <property type="nucleotide sequence ID" value="NZ_CP119526.1"/>
</dbReference>
<organism evidence="2 3">
    <name type="scientific">Guptibacillus hwajinpoensis</name>
    <dbReference type="NCBI Taxonomy" id="208199"/>
    <lineage>
        <taxon>Bacteria</taxon>
        <taxon>Bacillati</taxon>
        <taxon>Bacillota</taxon>
        <taxon>Bacilli</taxon>
        <taxon>Bacillales</taxon>
        <taxon>Guptibacillaceae</taxon>
        <taxon>Guptibacillus</taxon>
    </lineage>
</organism>
<reference evidence="2" key="1">
    <citation type="submission" date="2015-06" db="EMBL/GenBank/DDBJ databases">
        <authorList>
            <person name="Liu B."/>
            <person name="Wang J."/>
            <person name="Zhu Y."/>
            <person name="Liu G."/>
            <person name="Chen Q."/>
            <person name="Zheng C."/>
            <person name="Che J."/>
            <person name="Ge C."/>
            <person name="Shi H."/>
            <person name="Pan Z."/>
            <person name="Liu X."/>
        </authorList>
    </citation>
    <scope>NUCLEOTIDE SEQUENCE [LARGE SCALE GENOMIC DNA]</scope>
    <source>
        <strain evidence="2">DSM 16346</strain>
    </source>
</reference>
<evidence type="ECO:0000256" key="1">
    <source>
        <dbReference type="SAM" id="MobiDB-lite"/>
    </source>
</evidence>
<dbReference type="OrthoDB" id="2957622at2"/>
<gene>
    <name evidence="2" type="ORF">AB986_06265</name>
</gene>
<accession>A0A0J6FWV9</accession>